<dbReference type="SMART" id="SM00867">
    <property type="entry name" value="YceI"/>
    <property type="match status" value="1"/>
</dbReference>
<protein>
    <submittedName>
        <fullName evidence="3">YceI family protein</fullName>
    </submittedName>
</protein>
<evidence type="ECO:0000256" key="1">
    <source>
        <dbReference type="ARBA" id="ARBA00008812"/>
    </source>
</evidence>
<sequence length="174" mass="19433">MTDLGKLTGDYNLDTVQTRIGFVARHTMATRVRGRFEEFEGAVYLDGDQPSKSEVRLTIRTRSIQTRNSQRDDLLRAKFLGVTDHPTVTFTSTRVEQTDGTKFEVTGDLGMRGLVRPVTVDVEVTGTEEGARVDFKGSVTIDRNDWGVNWNAATRIMIRPSATIEVEAAAIRRP</sequence>
<dbReference type="InterPro" id="IPR036761">
    <property type="entry name" value="TTHA0802/YceI-like_sf"/>
</dbReference>
<dbReference type="PANTHER" id="PTHR34406">
    <property type="entry name" value="PROTEIN YCEI"/>
    <property type="match status" value="1"/>
</dbReference>
<name>A0ABS3RC39_9ACTN</name>
<feature type="domain" description="Lipid/polyisoprenoid-binding YceI-like" evidence="2">
    <location>
        <begin position="10"/>
        <end position="171"/>
    </location>
</feature>
<proteinExistence type="inferred from homology"/>
<keyword evidence="4" id="KW-1185">Reference proteome</keyword>
<reference evidence="3 4" key="1">
    <citation type="submission" date="2021-03" db="EMBL/GenBank/DDBJ databases">
        <authorList>
            <person name="Kanchanasin P."/>
            <person name="Saeng-In P."/>
            <person name="Phongsopitanun W."/>
            <person name="Yuki M."/>
            <person name="Kudo T."/>
            <person name="Ohkuma M."/>
            <person name="Tanasupawat S."/>
        </authorList>
    </citation>
    <scope>NUCLEOTIDE SEQUENCE [LARGE SCALE GENOMIC DNA]</scope>
    <source>
        <strain evidence="3 4">L46</strain>
    </source>
</reference>
<dbReference type="SUPFAM" id="SSF101874">
    <property type="entry name" value="YceI-like"/>
    <property type="match status" value="1"/>
</dbReference>
<accession>A0ABS3RC39</accession>
<evidence type="ECO:0000259" key="2">
    <source>
        <dbReference type="SMART" id="SM00867"/>
    </source>
</evidence>
<dbReference type="RefSeq" id="WP_208272105.1">
    <property type="nucleotide sequence ID" value="NZ_BAAAGM010000065.1"/>
</dbReference>
<dbReference type="InterPro" id="IPR007372">
    <property type="entry name" value="Lipid/polyisoprenoid-bd_YceI"/>
</dbReference>
<evidence type="ECO:0000313" key="3">
    <source>
        <dbReference type="EMBL" id="MBO2443793.1"/>
    </source>
</evidence>
<gene>
    <name evidence="3" type="ORF">J4557_40345</name>
</gene>
<evidence type="ECO:0000313" key="4">
    <source>
        <dbReference type="Proteomes" id="UP000666915"/>
    </source>
</evidence>
<organism evidence="3 4">
    <name type="scientific">Actinomadura nitritigenes</name>
    <dbReference type="NCBI Taxonomy" id="134602"/>
    <lineage>
        <taxon>Bacteria</taxon>
        <taxon>Bacillati</taxon>
        <taxon>Actinomycetota</taxon>
        <taxon>Actinomycetes</taxon>
        <taxon>Streptosporangiales</taxon>
        <taxon>Thermomonosporaceae</taxon>
        <taxon>Actinomadura</taxon>
    </lineage>
</organism>
<comment type="similarity">
    <text evidence="1">Belongs to the UPF0312 family.</text>
</comment>
<dbReference type="Proteomes" id="UP000666915">
    <property type="component" value="Unassembled WGS sequence"/>
</dbReference>
<dbReference type="Gene3D" id="2.40.128.110">
    <property type="entry name" value="Lipid/polyisoprenoid-binding, YceI-like"/>
    <property type="match status" value="1"/>
</dbReference>
<comment type="caution">
    <text evidence="3">The sequence shown here is derived from an EMBL/GenBank/DDBJ whole genome shotgun (WGS) entry which is preliminary data.</text>
</comment>
<dbReference type="EMBL" id="JAGEOK010000037">
    <property type="protein sequence ID" value="MBO2443793.1"/>
    <property type="molecule type" value="Genomic_DNA"/>
</dbReference>
<dbReference type="PANTHER" id="PTHR34406:SF1">
    <property type="entry name" value="PROTEIN YCEI"/>
    <property type="match status" value="1"/>
</dbReference>
<dbReference type="Pfam" id="PF04264">
    <property type="entry name" value="YceI"/>
    <property type="match status" value="1"/>
</dbReference>